<dbReference type="SUPFAM" id="SSF140383">
    <property type="entry name" value="BSD domain-like"/>
    <property type="match status" value="1"/>
</dbReference>
<feature type="region of interest" description="Disordered" evidence="7">
    <location>
        <begin position="976"/>
        <end position="1162"/>
    </location>
</feature>
<feature type="compositionally biased region" description="Acidic residues" evidence="7">
    <location>
        <begin position="745"/>
        <end position="760"/>
    </location>
</feature>
<feature type="region of interest" description="Disordered" evidence="7">
    <location>
        <begin position="1742"/>
        <end position="1778"/>
    </location>
</feature>
<feature type="compositionally biased region" description="Basic and acidic residues" evidence="7">
    <location>
        <begin position="1150"/>
        <end position="1162"/>
    </location>
</feature>
<feature type="region of interest" description="Disordered" evidence="7">
    <location>
        <begin position="785"/>
        <end position="960"/>
    </location>
</feature>
<feature type="compositionally biased region" description="Polar residues" evidence="7">
    <location>
        <begin position="1334"/>
        <end position="1343"/>
    </location>
</feature>
<dbReference type="InterPro" id="IPR018325">
    <property type="entry name" value="Rad4/PNGase_transGLS-fold"/>
</dbReference>
<keyword evidence="10" id="KW-1185">Reference proteome</keyword>
<evidence type="ECO:0000256" key="6">
    <source>
        <dbReference type="SAM" id="Coils"/>
    </source>
</evidence>
<dbReference type="InterPro" id="IPR018328">
    <property type="entry name" value="Rad4_beta-hairpin_dom3"/>
</dbReference>
<dbReference type="GO" id="GO:0000111">
    <property type="term" value="C:nucleotide-excision repair factor 2 complex"/>
    <property type="evidence" value="ECO:0007669"/>
    <property type="project" value="TreeGrafter"/>
</dbReference>
<dbReference type="InterPro" id="IPR042488">
    <property type="entry name" value="Rad4_BHD3_sf"/>
</dbReference>
<dbReference type="GO" id="GO:0003697">
    <property type="term" value="F:single-stranded DNA binding"/>
    <property type="evidence" value="ECO:0007669"/>
    <property type="project" value="TreeGrafter"/>
</dbReference>
<dbReference type="Pfam" id="PF10403">
    <property type="entry name" value="BHD_1"/>
    <property type="match status" value="1"/>
</dbReference>
<evidence type="ECO:0000256" key="4">
    <source>
        <dbReference type="ARBA" id="ARBA00023204"/>
    </source>
</evidence>
<feature type="compositionally biased region" description="Polar residues" evidence="7">
    <location>
        <begin position="1036"/>
        <end position="1055"/>
    </location>
</feature>
<feature type="compositionally biased region" description="Polar residues" evidence="7">
    <location>
        <begin position="312"/>
        <end position="324"/>
    </location>
</feature>
<organism evidence="9 10">
    <name type="scientific">Aspergillus viridinutans</name>
    <dbReference type="NCBI Taxonomy" id="75553"/>
    <lineage>
        <taxon>Eukaryota</taxon>
        <taxon>Fungi</taxon>
        <taxon>Dikarya</taxon>
        <taxon>Ascomycota</taxon>
        <taxon>Pezizomycotina</taxon>
        <taxon>Eurotiomycetes</taxon>
        <taxon>Eurotiomycetidae</taxon>
        <taxon>Eurotiales</taxon>
        <taxon>Aspergillaceae</taxon>
        <taxon>Aspergillus</taxon>
        <taxon>Aspergillus subgen. Fumigati</taxon>
    </lineage>
</organism>
<dbReference type="GO" id="GO:0005737">
    <property type="term" value="C:cytoplasm"/>
    <property type="evidence" value="ECO:0007669"/>
    <property type="project" value="TreeGrafter"/>
</dbReference>
<dbReference type="SUPFAM" id="SSF54001">
    <property type="entry name" value="Cysteine proteinases"/>
    <property type="match status" value="1"/>
</dbReference>
<dbReference type="SMART" id="SM00751">
    <property type="entry name" value="BSD"/>
    <property type="match status" value="1"/>
</dbReference>
<keyword evidence="3" id="KW-0227">DNA damage</keyword>
<dbReference type="PANTHER" id="PTHR12135">
    <property type="entry name" value="DNA REPAIR PROTEIN XP-C / RAD4"/>
    <property type="match status" value="1"/>
</dbReference>
<dbReference type="GO" id="GO:0006298">
    <property type="term" value="P:mismatch repair"/>
    <property type="evidence" value="ECO:0007669"/>
    <property type="project" value="TreeGrafter"/>
</dbReference>
<dbReference type="InterPro" id="IPR005607">
    <property type="entry name" value="BSD_dom"/>
</dbReference>
<dbReference type="Gene3D" id="2.20.20.110">
    <property type="entry name" value="Rad4, beta-hairpin domain BHD1"/>
    <property type="match status" value="1"/>
</dbReference>
<dbReference type="Gene3D" id="3.30.60.290">
    <property type="entry name" value="Rad4, beta-hairpin domain BHD2"/>
    <property type="match status" value="1"/>
</dbReference>
<feature type="compositionally biased region" description="Polar residues" evidence="7">
    <location>
        <begin position="907"/>
        <end position="917"/>
    </location>
</feature>
<evidence type="ECO:0000313" key="9">
    <source>
        <dbReference type="EMBL" id="GIJ99089.1"/>
    </source>
</evidence>
<keyword evidence="6" id="KW-0175">Coiled coil</keyword>
<dbReference type="InterPro" id="IPR018327">
    <property type="entry name" value="BHD_2"/>
</dbReference>
<feature type="compositionally biased region" description="Polar residues" evidence="7">
    <location>
        <begin position="1997"/>
        <end position="2018"/>
    </location>
</feature>
<dbReference type="FunFam" id="2.20.20.110:FF:000003">
    <property type="entry name" value="Putative DNA repair protein Rad4"/>
    <property type="match status" value="1"/>
</dbReference>
<dbReference type="PROSITE" id="PS50858">
    <property type="entry name" value="BSD"/>
    <property type="match status" value="1"/>
</dbReference>
<comment type="caution">
    <text evidence="9">The sequence shown here is derived from an EMBL/GenBank/DDBJ whole genome shotgun (WGS) entry which is preliminary data.</text>
</comment>
<evidence type="ECO:0000256" key="7">
    <source>
        <dbReference type="SAM" id="MobiDB-lite"/>
    </source>
</evidence>
<evidence type="ECO:0000259" key="8">
    <source>
        <dbReference type="PROSITE" id="PS50858"/>
    </source>
</evidence>
<dbReference type="GeneID" id="66929195"/>
<dbReference type="InterPro" id="IPR018326">
    <property type="entry name" value="Rad4_beta-hairpin_dom1"/>
</dbReference>
<dbReference type="Proteomes" id="UP000710440">
    <property type="component" value="Unassembled WGS sequence"/>
</dbReference>
<dbReference type="GO" id="GO:0006289">
    <property type="term" value="P:nucleotide-excision repair"/>
    <property type="evidence" value="ECO:0007669"/>
    <property type="project" value="InterPro"/>
</dbReference>
<feature type="compositionally biased region" description="Basic and acidic residues" evidence="7">
    <location>
        <begin position="30"/>
        <end position="52"/>
    </location>
</feature>
<evidence type="ECO:0000256" key="5">
    <source>
        <dbReference type="ARBA" id="ARBA00023242"/>
    </source>
</evidence>
<gene>
    <name evidence="9" type="ORF">Aspvir_001213</name>
</gene>
<feature type="compositionally biased region" description="Basic residues" evidence="7">
    <location>
        <begin position="1"/>
        <end position="16"/>
    </location>
</feature>
<dbReference type="InterPro" id="IPR035925">
    <property type="entry name" value="BSD_dom_sf"/>
</dbReference>
<dbReference type="Pfam" id="PF10405">
    <property type="entry name" value="BHD_3"/>
    <property type="match status" value="1"/>
</dbReference>
<feature type="compositionally biased region" description="Basic and acidic residues" evidence="7">
    <location>
        <begin position="1652"/>
        <end position="1664"/>
    </location>
</feature>
<feature type="compositionally biased region" description="Polar residues" evidence="7">
    <location>
        <begin position="1436"/>
        <end position="1445"/>
    </location>
</feature>
<feature type="compositionally biased region" description="Polar residues" evidence="7">
    <location>
        <begin position="1273"/>
        <end position="1297"/>
    </location>
</feature>
<feature type="compositionally biased region" description="Acidic residues" evidence="7">
    <location>
        <begin position="1082"/>
        <end position="1091"/>
    </location>
</feature>
<feature type="compositionally biased region" description="Polar residues" evidence="7">
    <location>
        <begin position="1477"/>
        <end position="1499"/>
    </location>
</feature>
<feature type="compositionally biased region" description="Basic and acidic residues" evidence="7">
    <location>
        <begin position="807"/>
        <end position="821"/>
    </location>
</feature>
<feature type="coiled-coil region" evidence="6">
    <location>
        <begin position="690"/>
        <end position="721"/>
    </location>
</feature>
<evidence type="ECO:0000256" key="2">
    <source>
        <dbReference type="ARBA" id="ARBA00009525"/>
    </source>
</evidence>
<feature type="compositionally biased region" description="Basic and acidic residues" evidence="7">
    <location>
        <begin position="1130"/>
        <end position="1140"/>
    </location>
</feature>
<dbReference type="Pfam" id="PF03835">
    <property type="entry name" value="Rad4"/>
    <property type="match status" value="1"/>
</dbReference>
<dbReference type="GO" id="GO:0003684">
    <property type="term" value="F:damaged DNA binding"/>
    <property type="evidence" value="ECO:0007669"/>
    <property type="project" value="InterPro"/>
</dbReference>
<protein>
    <recommendedName>
        <fullName evidence="8">BSD domain-containing protein</fullName>
    </recommendedName>
</protein>
<keyword evidence="5" id="KW-0539">Nucleus</keyword>
<feature type="compositionally biased region" description="Polar residues" evidence="7">
    <location>
        <begin position="977"/>
        <end position="991"/>
    </location>
</feature>
<comment type="subcellular location">
    <subcellularLocation>
        <location evidence="1">Nucleus</location>
    </subcellularLocation>
</comment>
<feature type="region of interest" description="Disordered" evidence="7">
    <location>
        <begin position="1187"/>
        <end position="1464"/>
    </location>
</feature>
<evidence type="ECO:0000256" key="3">
    <source>
        <dbReference type="ARBA" id="ARBA00022763"/>
    </source>
</evidence>
<dbReference type="Pfam" id="PF10404">
    <property type="entry name" value="BHD_2"/>
    <property type="match status" value="1"/>
</dbReference>
<feature type="region of interest" description="Disordered" evidence="7">
    <location>
        <begin position="1"/>
        <end position="64"/>
    </location>
</feature>
<feature type="coiled-coil region" evidence="6">
    <location>
        <begin position="1782"/>
        <end position="1809"/>
    </location>
</feature>
<feature type="compositionally biased region" description="Acidic residues" evidence="7">
    <location>
        <begin position="1948"/>
        <end position="1963"/>
    </location>
</feature>
<feature type="compositionally biased region" description="Polar residues" evidence="7">
    <location>
        <begin position="925"/>
        <end position="934"/>
    </location>
</feature>
<feature type="compositionally biased region" description="Polar residues" evidence="7">
    <location>
        <begin position="1969"/>
        <end position="1979"/>
    </location>
</feature>
<dbReference type="GO" id="GO:0071942">
    <property type="term" value="C:XPC complex"/>
    <property type="evidence" value="ECO:0007669"/>
    <property type="project" value="TreeGrafter"/>
</dbReference>
<feature type="domain" description="BSD" evidence="8">
    <location>
        <begin position="1879"/>
        <end position="1931"/>
    </location>
</feature>
<feature type="compositionally biased region" description="Polar residues" evidence="7">
    <location>
        <begin position="857"/>
        <end position="871"/>
    </location>
</feature>
<keyword evidence="4" id="KW-0234">DNA repair</keyword>
<dbReference type="InterPro" id="IPR004583">
    <property type="entry name" value="DNA_repair_Rad4"/>
</dbReference>
<dbReference type="SMART" id="SM01032">
    <property type="entry name" value="BHD_3"/>
    <property type="match status" value="1"/>
</dbReference>
<dbReference type="Gene3D" id="3.30.70.2460">
    <property type="entry name" value="Rad4, beta-hairpin domain BHD3"/>
    <property type="match status" value="1"/>
</dbReference>
<sequence>MRRALPGRSARGRISRGRPEGREEEDEIPEVYREMLAEAELRSPDVSEADHPNKKRKVGAQRATTSDIVSVPQVPLPMEDQGQASWQVQTVYDEPTSEDSDMEWEEVDLQQVPARSTQIAPVTGGDNEPLQITLDNHEGKRRKVISRQKPLTAAEKRLRLDIHKVHVLCLLRHVQIRNLWCNDDELQSFLKRMLPKQVIAMLNPAEDKPQYSRSTTFVDGLNQASDAFSRRFRVNRPGLKGAHWVDDPEKLKQKVESIMSDAEVLLSKEDFCKQARTMQGSRDFGTQLFCALLRSAAVEARLVCSLQPLPFSGTTKNMTPNKPGSQYIVISSDDHDTSADDQQMSGVSPTPASTSRRLGRPQFTPARPQKTSIPDPGFTPRASPYPVFWVEAFNEAVQKWVPVDPLVTKTIAKPSKFEPPFSDPSNCMSYVVGFEEDASARDVTRRYAKAFNAKTRKLRVESTKDGERWWAMTMRFYEKPFLEDRDEVEISELTAKTAAEPMPRNVQDFKDHPIYAIERQLRRNEVVFPKRVIGQVSLGKSGSKDQVLVPVYRRSDVHVVRSADKWYRLGRDIKIGEQPLKHIQVNRNKDVGFSEDEHDNESGMEIPLYAYFQTEVHTPPAVVQGKVPKNSYGNLDVYVPSMVPPGGVHIKHPQAAHAARVLGIDYADAVTGFDFKGRHGTAVFQGVVVASECQEALEEVLDHLEDERRQAESEEKSREMLRLWKHFLLKLRIAERVKSYAIEGEESAGEISEDYEDPEEAGGGFIPEPEQEMADTGKFLTYQRSTEQEPRGHTYNEASTNNGALGDEAHRGGLKSDESASHIEAISGNPSARDIPKPSRRPRYSLIVVPNKKADSNENGTSQRQLQQQHGESPEIVGLEPAAEAESVKSSGETGPAGSSDAPIMVHSSTTGGSKSASVEILSRAASQTQSRTPTPEEIDETSGVDDNGSLLSHDPEDEDAIPEWLLLRFAMRQGDRPSTNAESAQEQFRTPNKPPISSSSTTSNTRTWTTTSKKHSATPISSASASKPWKGSLLSRDQPTLTQIDFVTPRTQNAESDDDDNLDYINNAAPDNNPNSRQVIELDDNSDDDASYQPTSYIRARRTGDAERRSNAARNPSGLRRSTGQAGSAEKRSGRKSIESVKSSKKKTEKQQKDKTLTQMDYVRRYLKIEPDDEVKLEYTYITPKKNNIQKVEGKLPRGLESAPTEDATAQESLSSSKKRKLEAEEDMKGVLSSTSTPEKKVLKGSPKTPRKPWKSEIPSSQSPESPGVAIISSSQFRNATRSPPNLDFSTKPTSTIKEESPSLIQTNISARHVSMSEDQLPPTMIPDFESPSELTVDNETNFDVEETRSDSAKGPSASDKPPPSTERTVVYETDAETDYSDDEPIVAGPNDEPNAMPFEDEDDEGEDRSPLSDSQDLPPPISHPGLEDEPGPLQSETNLSSEASILYQRRQPATQFPLEPIPTLSTQKLAELFPQESSIQQTMTETSCTKSSAQKVQALSDPSLQTQTQSQTQDLDKYSTEMIPESSPVRRHGDYASTGDVILPQNSAQSVVQVESSQIVDRLKRQADPDEDPRPRVNIVKCSKVELSVGYLMIVRSVVRPEGPNGSAMQIHQQQAATVTPPQPSSRTVSFTMDIAYDHIQEEIFSTNESSKKEGSQDDSKTNRSNVDLNTELQETFRAFSASPWGIKIGGLWDNVRKQGESYYEGARQEYAAASEEAAKGLSDLKETIVGRTRGLSLSTAFTSASSERSKDETPTPTASRAGESQDEGASDAGSSAGFLSRFKAEAARRLKEIEKAEEAADEAILRFGITIGQKLRDAVSIVPPDAESSNKILFESKDAEGKRVIHATRFEAQLHVIHSNLESFTKDPVSDKWAPFKEEFNVDNKTEAIAADLEKYPELRSAMEKLVPEQVDYATFWSRYYFLRLVIETEEQKRKELLKGANVDEEEEIAWDDDSDDDTDSPSTPQVKTNNTTQIPTVDKNKLLKPDERRRSNDQQSQPDSESSYDLVSGNTSRAPGSPKEKSPTTAAKDDDSDEDWE</sequence>
<dbReference type="InterPro" id="IPR038765">
    <property type="entry name" value="Papain-like_cys_pep_sf"/>
</dbReference>
<dbReference type="InterPro" id="IPR036985">
    <property type="entry name" value="Transglutaminase-like_sf"/>
</dbReference>
<feature type="region of interest" description="Disordered" evidence="7">
    <location>
        <begin position="745"/>
        <end position="770"/>
    </location>
</feature>
<dbReference type="OrthoDB" id="300780at2759"/>
<evidence type="ECO:0000256" key="1">
    <source>
        <dbReference type="ARBA" id="ARBA00004123"/>
    </source>
</evidence>
<feature type="compositionally biased region" description="Polar residues" evidence="7">
    <location>
        <begin position="1070"/>
        <end position="1079"/>
    </location>
</feature>
<dbReference type="RefSeq" id="XP_043122276.1">
    <property type="nucleotide sequence ID" value="XM_043266341.1"/>
</dbReference>
<dbReference type="SMART" id="SM01031">
    <property type="entry name" value="BHD_2"/>
    <property type="match status" value="1"/>
</dbReference>
<evidence type="ECO:0000313" key="10">
    <source>
        <dbReference type="Proteomes" id="UP000710440"/>
    </source>
</evidence>
<accession>A0A9P3BM87</accession>
<feature type="compositionally biased region" description="Low complexity" evidence="7">
    <location>
        <begin position="998"/>
        <end position="1012"/>
    </location>
</feature>
<comment type="similarity">
    <text evidence="2">Belongs to the XPC family.</text>
</comment>
<proteinExistence type="inferred from homology"/>
<reference evidence="9 10" key="1">
    <citation type="submission" date="2021-02" db="EMBL/GenBank/DDBJ databases">
        <title>Pan-genome distribution and transcriptional activeness of fungal secondary metabolism genes in Aspergillus section Fumigati.</title>
        <authorList>
            <person name="Takahashi H."/>
            <person name="Umemura M."/>
            <person name="Ninomiya A."/>
            <person name="Kusuya Y."/>
            <person name="Urayama S."/>
            <person name="Shimizu M."/>
            <person name="Watanabe A."/>
            <person name="Kamei K."/>
            <person name="Yaguchi T."/>
            <person name="Hagiwara D."/>
        </authorList>
    </citation>
    <scope>NUCLEOTIDE SEQUENCE [LARGE SCALE GENOMIC DNA]</scope>
    <source>
        <strain evidence="9 10">IFM 47045</strain>
    </source>
</reference>
<dbReference type="Pfam" id="PF03909">
    <property type="entry name" value="BSD"/>
    <property type="match status" value="1"/>
</dbReference>
<feature type="compositionally biased region" description="Low complexity" evidence="7">
    <location>
        <begin position="1257"/>
        <end position="1268"/>
    </location>
</feature>
<feature type="region of interest" description="Disordered" evidence="7">
    <location>
        <begin position="1648"/>
        <end position="1668"/>
    </location>
</feature>
<name>A0A9P3BM87_ASPVI</name>
<dbReference type="Gene3D" id="1.10.3970.10">
    <property type="entry name" value="BSD domain"/>
    <property type="match status" value="1"/>
</dbReference>
<dbReference type="Gene3D" id="3.90.260.10">
    <property type="entry name" value="Transglutaminase-like"/>
    <property type="match status" value="1"/>
</dbReference>
<feature type="compositionally biased region" description="Low complexity" evidence="7">
    <location>
        <begin position="1501"/>
        <end position="1515"/>
    </location>
</feature>
<feature type="compositionally biased region" description="Acidic residues" evidence="7">
    <location>
        <begin position="1375"/>
        <end position="1386"/>
    </location>
</feature>
<feature type="compositionally biased region" description="Basic and acidic residues" evidence="7">
    <location>
        <begin position="1982"/>
        <end position="1996"/>
    </location>
</feature>
<feature type="region of interest" description="Disordered" evidence="7">
    <location>
        <begin position="312"/>
        <end position="379"/>
    </location>
</feature>
<dbReference type="FunFam" id="3.30.60.290:FF:000001">
    <property type="entry name" value="DNA repair protein Rad4, putative"/>
    <property type="match status" value="1"/>
</dbReference>
<dbReference type="PANTHER" id="PTHR12135:SF0">
    <property type="entry name" value="DNA REPAIR PROTEIN COMPLEMENTING XP-C CELLS"/>
    <property type="match status" value="1"/>
</dbReference>
<dbReference type="FunFam" id="3.30.70.2460:FF:000001">
    <property type="entry name" value="DNA repair protein Rad4 family"/>
    <property type="match status" value="1"/>
</dbReference>
<dbReference type="EMBL" id="BOPL01000001">
    <property type="protein sequence ID" value="GIJ99089.1"/>
    <property type="molecule type" value="Genomic_DNA"/>
</dbReference>
<feature type="region of interest" description="Disordered" evidence="7">
    <location>
        <begin position="1477"/>
        <end position="1519"/>
    </location>
</feature>
<feature type="compositionally biased region" description="Polar residues" evidence="7">
    <location>
        <begin position="340"/>
        <end position="356"/>
    </location>
</feature>
<dbReference type="SMART" id="SM01030">
    <property type="entry name" value="BHD_1"/>
    <property type="match status" value="1"/>
</dbReference>
<feature type="region of interest" description="Disordered" evidence="7">
    <location>
        <begin position="1948"/>
        <end position="2041"/>
    </location>
</feature>